<sequence length="175" mass="20551">MKKYILIVLLFVNSQLILAQKLSFEDLTNTFELSYDELVVNLKTKGYELFRKKVSSNGDGIYYTFRLTNRLNGAPSSLLFFNTYKPSKRDTFYNYQLQYTTTSLEDFKQFETFLIDKKYKKSDDKKYITYSNGDYSVDFETIKITSTLNSYRISITNYTIGMVLLEILAEKTITQ</sequence>
<dbReference type="Proteomes" id="UP001108025">
    <property type="component" value="Unassembled WGS sequence"/>
</dbReference>
<comment type="caution">
    <text evidence="1">The sequence shown here is derived from an EMBL/GenBank/DDBJ whole genome shotgun (WGS) entry which is preliminary data.</text>
</comment>
<accession>A0A9Q3V6X4</accession>
<evidence type="ECO:0000313" key="1">
    <source>
        <dbReference type="EMBL" id="MCD1118580.1"/>
    </source>
</evidence>
<evidence type="ECO:0000313" key="2">
    <source>
        <dbReference type="Proteomes" id="UP001108025"/>
    </source>
</evidence>
<organism evidence="1 2">
    <name type="scientific">Chryseobacterium turcicum</name>
    <dbReference type="NCBI Taxonomy" id="2898076"/>
    <lineage>
        <taxon>Bacteria</taxon>
        <taxon>Pseudomonadati</taxon>
        <taxon>Bacteroidota</taxon>
        <taxon>Flavobacteriia</taxon>
        <taxon>Flavobacteriales</taxon>
        <taxon>Weeksellaceae</taxon>
        <taxon>Chryseobacterium group</taxon>
        <taxon>Chryseobacterium</taxon>
    </lineage>
</organism>
<dbReference type="RefSeq" id="WP_230671559.1">
    <property type="nucleotide sequence ID" value="NZ_JAJNAY010000002.1"/>
</dbReference>
<proteinExistence type="predicted"/>
<dbReference type="AlphaFoldDB" id="A0A9Q3V6X4"/>
<dbReference type="EMBL" id="JAJNAY010000002">
    <property type="protein sequence ID" value="MCD1118580.1"/>
    <property type="molecule type" value="Genomic_DNA"/>
</dbReference>
<name>A0A9Q3V6X4_9FLAO</name>
<keyword evidence="2" id="KW-1185">Reference proteome</keyword>
<gene>
    <name evidence="1" type="ORF">LO744_17210</name>
</gene>
<reference evidence="1" key="1">
    <citation type="submission" date="2021-11" db="EMBL/GenBank/DDBJ databases">
        <title>Description of novel Chryseobacterium species.</title>
        <authorList>
            <person name="Saticioglu I.B."/>
            <person name="Ay H."/>
            <person name="Altun S."/>
            <person name="Duman M."/>
        </authorList>
    </citation>
    <scope>NUCLEOTIDE SEQUENCE</scope>
    <source>
        <strain evidence="1">C-17</strain>
    </source>
</reference>
<protein>
    <submittedName>
        <fullName evidence="1">Uncharacterized protein</fullName>
    </submittedName>
</protein>